<reference evidence="1 2" key="1">
    <citation type="journal article" date="2023" name="Int. J. Syst. Evol. Microbiol.">
        <title>Arthrobacter mangrovi sp. nov., an actinobacterium isolated from the rhizosphere of a mangrove.</title>
        <authorList>
            <person name="Hamada M."/>
            <person name="Saitou S."/>
            <person name="Enomoto N."/>
            <person name="Nanri K."/>
            <person name="Hidaka K."/>
            <person name="Miura T."/>
            <person name="Tamura T."/>
        </authorList>
    </citation>
    <scope>NUCLEOTIDE SEQUENCE [LARGE SCALE GENOMIC DNA]</scope>
    <source>
        <strain evidence="1 2">NBRC 112813</strain>
    </source>
</reference>
<name>A0ABQ5MWU7_9MICC</name>
<keyword evidence="2" id="KW-1185">Reference proteome</keyword>
<gene>
    <name evidence="1" type="ORF">AHIS1636_26040</name>
</gene>
<protein>
    <recommendedName>
        <fullName evidence="3">Ribosomally synthesized peptide with SipW-like signal peptide</fullName>
    </recommendedName>
</protein>
<accession>A0ABQ5MWU7</accession>
<organism evidence="1 2">
    <name type="scientific">Arthrobacter mangrovi</name>
    <dbReference type="NCBI Taxonomy" id="2966350"/>
    <lineage>
        <taxon>Bacteria</taxon>
        <taxon>Bacillati</taxon>
        <taxon>Actinomycetota</taxon>
        <taxon>Actinomycetes</taxon>
        <taxon>Micrococcales</taxon>
        <taxon>Micrococcaceae</taxon>
        <taxon>Arthrobacter</taxon>
    </lineage>
</organism>
<proteinExistence type="predicted"/>
<evidence type="ECO:0000313" key="1">
    <source>
        <dbReference type="EMBL" id="GLB68162.1"/>
    </source>
</evidence>
<evidence type="ECO:0008006" key="3">
    <source>
        <dbReference type="Google" id="ProtNLM"/>
    </source>
</evidence>
<evidence type="ECO:0000313" key="2">
    <source>
        <dbReference type="Proteomes" id="UP001209654"/>
    </source>
</evidence>
<dbReference type="Proteomes" id="UP001209654">
    <property type="component" value="Unassembled WGS sequence"/>
</dbReference>
<sequence>MRTKTLLKASALLAAAVVLGLLTVQGTYALWSRVVPVEAGTIQAADFRVTLTDVGTDEVVDMVDVSGASARLQLKPSGPVSSTMPAYAGLKVSNVTDAGSDFTVQARVGPIPTTTGELADYFSMAVVAKTAPQGTAGCGPDDFAAAKVGGTAEMVLAKDASAVFCFQLMLAATAPEALSGRQAKITVPIIVDQL</sequence>
<comment type="caution">
    <text evidence="1">The sequence shown here is derived from an EMBL/GenBank/DDBJ whole genome shotgun (WGS) entry which is preliminary data.</text>
</comment>
<dbReference type="EMBL" id="BRVS01000013">
    <property type="protein sequence ID" value="GLB68162.1"/>
    <property type="molecule type" value="Genomic_DNA"/>
</dbReference>